<sequence>MSNYRLQQK</sequence>
<reference evidence="1" key="1">
    <citation type="submission" date="2014-11" db="EMBL/GenBank/DDBJ databases">
        <authorList>
            <person name="Amaro Gonzalez C."/>
        </authorList>
    </citation>
    <scope>NUCLEOTIDE SEQUENCE</scope>
</reference>
<protein>
    <submittedName>
        <fullName evidence="1">Uncharacterized protein</fullName>
    </submittedName>
</protein>
<name>A0A0E9TMW0_ANGAN</name>
<proteinExistence type="predicted"/>
<dbReference type="EMBL" id="GBXM01053553">
    <property type="protein sequence ID" value="JAH55024.1"/>
    <property type="molecule type" value="Transcribed_RNA"/>
</dbReference>
<reference evidence="1" key="2">
    <citation type="journal article" date="2015" name="Fish Shellfish Immunol.">
        <title>Early steps in the European eel (Anguilla anguilla)-Vibrio vulnificus interaction in the gills: Role of the RtxA13 toxin.</title>
        <authorList>
            <person name="Callol A."/>
            <person name="Pajuelo D."/>
            <person name="Ebbesson L."/>
            <person name="Teles M."/>
            <person name="MacKenzie S."/>
            <person name="Amaro C."/>
        </authorList>
    </citation>
    <scope>NUCLEOTIDE SEQUENCE</scope>
</reference>
<accession>A0A0E9TMW0</accession>
<organism evidence="1">
    <name type="scientific">Anguilla anguilla</name>
    <name type="common">European freshwater eel</name>
    <name type="synonym">Muraena anguilla</name>
    <dbReference type="NCBI Taxonomy" id="7936"/>
    <lineage>
        <taxon>Eukaryota</taxon>
        <taxon>Metazoa</taxon>
        <taxon>Chordata</taxon>
        <taxon>Craniata</taxon>
        <taxon>Vertebrata</taxon>
        <taxon>Euteleostomi</taxon>
        <taxon>Actinopterygii</taxon>
        <taxon>Neopterygii</taxon>
        <taxon>Teleostei</taxon>
        <taxon>Anguilliformes</taxon>
        <taxon>Anguillidae</taxon>
        <taxon>Anguilla</taxon>
    </lineage>
</organism>
<evidence type="ECO:0000313" key="1">
    <source>
        <dbReference type="EMBL" id="JAH55024.1"/>
    </source>
</evidence>